<feature type="domain" description="Serpin" evidence="6">
    <location>
        <begin position="1"/>
        <end position="114"/>
    </location>
</feature>
<evidence type="ECO:0000256" key="5">
    <source>
        <dbReference type="ARBA" id="ARBA00022900"/>
    </source>
</evidence>
<evidence type="ECO:0000313" key="7">
    <source>
        <dbReference type="EMBL" id="KAF6500893.1"/>
    </source>
</evidence>
<comment type="caution">
    <text evidence="7">The sequence shown here is derived from an EMBL/GenBank/DDBJ whole genome shotgun (WGS) entry which is preliminary data.</text>
</comment>
<evidence type="ECO:0000256" key="3">
    <source>
        <dbReference type="ARBA" id="ARBA00022490"/>
    </source>
</evidence>
<name>A0A7J8JVP4_MOLMO</name>
<dbReference type="Gene3D" id="2.30.39.10">
    <property type="entry name" value="Alpha-1-antitrypsin, domain 1"/>
    <property type="match status" value="1"/>
</dbReference>
<dbReference type="PANTHER" id="PTHR11461:SF204">
    <property type="entry name" value="SERPIN B6"/>
    <property type="match status" value="1"/>
</dbReference>
<dbReference type="InterPro" id="IPR036186">
    <property type="entry name" value="Serpin_sf"/>
</dbReference>
<dbReference type="PANTHER" id="PTHR11461">
    <property type="entry name" value="SERINE PROTEASE INHIBITOR, SERPIN"/>
    <property type="match status" value="1"/>
</dbReference>
<keyword evidence="3" id="KW-0963">Cytoplasm</keyword>
<dbReference type="EMBL" id="JACASF010000001">
    <property type="protein sequence ID" value="KAF6500893.1"/>
    <property type="molecule type" value="Genomic_DNA"/>
</dbReference>
<organism evidence="7 8">
    <name type="scientific">Molossus molossus</name>
    <name type="common">Pallas' mastiff bat</name>
    <name type="synonym">Vespertilio molossus</name>
    <dbReference type="NCBI Taxonomy" id="27622"/>
    <lineage>
        <taxon>Eukaryota</taxon>
        <taxon>Metazoa</taxon>
        <taxon>Chordata</taxon>
        <taxon>Craniata</taxon>
        <taxon>Vertebrata</taxon>
        <taxon>Euteleostomi</taxon>
        <taxon>Mammalia</taxon>
        <taxon>Eutheria</taxon>
        <taxon>Laurasiatheria</taxon>
        <taxon>Chiroptera</taxon>
        <taxon>Yangochiroptera</taxon>
        <taxon>Molossidae</taxon>
        <taxon>Molossus</taxon>
    </lineage>
</organism>
<gene>
    <name evidence="7" type="ORF">HJG59_007920</name>
</gene>
<dbReference type="GO" id="GO:0005737">
    <property type="term" value="C:cytoplasm"/>
    <property type="evidence" value="ECO:0007669"/>
    <property type="project" value="UniProtKB-SubCell"/>
</dbReference>
<evidence type="ECO:0000256" key="1">
    <source>
        <dbReference type="ARBA" id="ARBA00004496"/>
    </source>
</evidence>
<keyword evidence="5" id="KW-0722">Serine protease inhibitor</keyword>
<dbReference type="Gene3D" id="3.30.497.10">
    <property type="entry name" value="Antithrombin, subunit I, domain 2"/>
    <property type="match status" value="1"/>
</dbReference>
<dbReference type="InterPro" id="IPR042178">
    <property type="entry name" value="Serpin_sf_1"/>
</dbReference>
<comment type="similarity">
    <text evidence="2">Belongs to the serpin family. Ov-serpin subfamily.</text>
</comment>
<protein>
    <recommendedName>
        <fullName evidence="6">Serpin domain-containing protein</fullName>
    </recommendedName>
</protein>
<keyword evidence="8" id="KW-1185">Reference proteome</keyword>
<dbReference type="AlphaFoldDB" id="A0A7J8JVP4"/>
<proteinExistence type="inferred from homology"/>
<dbReference type="GO" id="GO:0005615">
    <property type="term" value="C:extracellular space"/>
    <property type="evidence" value="ECO:0007669"/>
    <property type="project" value="InterPro"/>
</dbReference>
<sequence length="123" mass="14842">MFFKGKWDNQFNKQQTKEKPFKLSKNEEKPVQMMFKKSTFNTTYIGEIFTKILGLPYVSKELKMIILLPDENVNLETVEKELTYKKVIEWMRPDMMDEEEVDVLLPGFKWRRITMLRHCALWA</sequence>
<accession>A0A7J8JVP4</accession>
<reference evidence="7 8" key="1">
    <citation type="journal article" date="2020" name="Nature">
        <title>Six reference-quality genomes reveal evolution of bat adaptations.</title>
        <authorList>
            <person name="Jebb D."/>
            <person name="Huang Z."/>
            <person name="Pippel M."/>
            <person name="Hughes G.M."/>
            <person name="Lavrichenko K."/>
            <person name="Devanna P."/>
            <person name="Winkler S."/>
            <person name="Jermiin L.S."/>
            <person name="Skirmuntt E.C."/>
            <person name="Katzourakis A."/>
            <person name="Burkitt-Gray L."/>
            <person name="Ray D.A."/>
            <person name="Sullivan K.A.M."/>
            <person name="Roscito J.G."/>
            <person name="Kirilenko B.M."/>
            <person name="Davalos L.M."/>
            <person name="Corthals A.P."/>
            <person name="Power M.L."/>
            <person name="Jones G."/>
            <person name="Ransome R.D."/>
            <person name="Dechmann D.K.N."/>
            <person name="Locatelli A.G."/>
            <person name="Puechmaille S.J."/>
            <person name="Fedrigo O."/>
            <person name="Jarvis E.D."/>
            <person name="Hiller M."/>
            <person name="Vernes S.C."/>
            <person name="Myers E.W."/>
            <person name="Teeling E.C."/>
        </authorList>
    </citation>
    <scope>NUCLEOTIDE SEQUENCE [LARGE SCALE GENOMIC DNA]</scope>
    <source>
        <strain evidence="7">MMolMol1</strain>
        <tissue evidence="7">Muscle</tissue>
    </source>
</reference>
<evidence type="ECO:0000313" key="8">
    <source>
        <dbReference type="Proteomes" id="UP000550707"/>
    </source>
</evidence>
<evidence type="ECO:0000256" key="2">
    <source>
        <dbReference type="ARBA" id="ARBA00006426"/>
    </source>
</evidence>
<dbReference type="GO" id="GO:0004867">
    <property type="term" value="F:serine-type endopeptidase inhibitor activity"/>
    <property type="evidence" value="ECO:0007669"/>
    <property type="project" value="UniProtKB-KW"/>
</dbReference>
<evidence type="ECO:0000256" key="4">
    <source>
        <dbReference type="ARBA" id="ARBA00022690"/>
    </source>
</evidence>
<keyword evidence="4" id="KW-0646">Protease inhibitor</keyword>
<dbReference type="Pfam" id="PF00079">
    <property type="entry name" value="Serpin"/>
    <property type="match status" value="1"/>
</dbReference>
<dbReference type="InterPro" id="IPR023796">
    <property type="entry name" value="Serpin_dom"/>
</dbReference>
<dbReference type="InParanoid" id="A0A7J8JVP4"/>
<dbReference type="InterPro" id="IPR000215">
    <property type="entry name" value="Serpin_fam"/>
</dbReference>
<dbReference type="Proteomes" id="UP000550707">
    <property type="component" value="Unassembled WGS sequence"/>
</dbReference>
<dbReference type="FunFam" id="2.30.39.10:FF:000001">
    <property type="entry name" value="Serpin family B member 2"/>
    <property type="match status" value="1"/>
</dbReference>
<dbReference type="SUPFAM" id="SSF56574">
    <property type="entry name" value="Serpins"/>
    <property type="match status" value="1"/>
</dbReference>
<dbReference type="InterPro" id="IPR042185">
    <property type="entry name" value="Serpin_sf_2"/>
</dbReference>
<evidence type="ECO:0000259" key="6">
    <source>
        <dbReference type="Pfam" id="PF00079"/>
    </source>
</evidence>
<comment type="subcellular location">
    <subcellularLocation>
        <location evidence="1">Cytoplasm</location>
    </subcellularLocation>
</comment>